<comment type="caution">
    <text evidence="1">The sequence shown here is derived from an EMBL/GenBank/DDBJ whole genome shotgun (WGS) entry which is preliminary data.</text>
</comment>
<protein>
    <submittedName>
        <fullName evidence="1">Uncharacterized protein</fullName>
    </submittedName>
</protein>
<evidence type="ECO:0000313" key="1">
    <source>
        <dbReference type="EMBL" id="GGU55503.1"/>
    </source>
</evidence>
<dbReference type="RefSeq" id="WP_189298578.1">
    <property type="nucleotide sequence ID" value="NZ_BMRP01000005.1"/>
</dbReference>
<reference evidence="2" key="1">
    <citation type="journal article" date="2019" name="Int. J. Syst. Evol. Microbiol.">
        <title>The Global Catalogue of Microorganisms (GCM) 10K type strain sequencing project: providing services to taxonomists for standard genome sequencing and annotation.</title>
        <authorList>
            <consortium name="The Broad Institute Genomics Platform"/>
            <consortium name="The Broad Institute Genome Sequencing Center for Infectious Disease"/>
            <person name="Wu L."/>
            <person name="Ma J."/>
        </authorList>
    </citation>
    <scope>NUCLEOTIDE SEQUENCE [LARGE SCALE GENOMIC DNA]</scope>
    <source>
        <strain evidence="2">JCM 3399</strain>
    </source>
</reference>
<organism evidence="1 2">
    <name type="scientific">Streptomyces albospinus</name>
    <dbReference type="NCBI Taxonomy" id="285515"/>
    <lineage>
        <taxon>Bacteria</taxon>
        <taxon>Bacillati</taxon>
        <taxon>Actinomycetota</taxon>
        <taxon>Actinomycetes</taxon>
        <taxon>Kitasatosporales</taxon>
        <taxon>Streptomycetaceae</taxon>
        <taxon>Streptomyces</taxon>
    </lineage>
</organism>
<keyword evidence="2" id="KW-1185">Reference proteome</keyword>
<gene>
    <name evidence="1" type="ORF">GCM10010211_20310</name>
</gene>
<name>A0ABQ2UVH0_9ACTN</name>
<evidence type="ECO:0000313" key="2">
    <source>
        <dbReference type="Proteomes" id="UP000654471"/>
    </source>
</evidence>
<dbReference type="Proteomes" id="UP000654471">
    <property type="component" value="Unassembled WGS sequence"/>
</dbReference>
<accession>A0ABQ2UVH0</accession>
<dbReference type="EMBL" id="BMRP01000005">
    <property type="protein sequence ID" value="GGU55503.1"/>
    <property type="molecule type" value="Genomic_DNA"/>
</dbReference>
<sequence>MPSTEAQQDVRYRVADGAEFHHSQPGHSSQMPIECRTCGARQDLTFFTRDGKAFLECPQEHQQQDWRLHPESVRQGAAHAVDGVVTKMFFPVRTEPQVLPGYEDII</sequence>
<proteinExistence type="predicted"/>